<name>A0A067S787_GALM3</name>
<evidence type="ECO:0000313" key="2">
    <source>
        <dbReference type="Proteomes" id="UP000027222"/>
    </source>
</evidence>
<evidence type="ECO:0000313" key="1">
    <source>
        <dbReference type="EMBL" id="KDR66671.1"/>
    </source>
</evidence>
<proteinExistence type="predicted"/>
<accession>A0A067S787</accession>
<evidence type="ECO:0008006" key="3">
    <source>
        <dbReference type="Google" id="ProtNLM"/>
    </source>
</evidence>
<sequence>MATTNAETLVSTSLQETAQFPQELIDLFVEHVCCDLEAHKARSTLETLSRVSHSFSALSRKHLLSSILISEQPEVSALSGQERPAVEEAFRLRLLSLRALIESGSDFKSLIRKVHIQVLLLDDSSGLHWVIDSLRSNAKNLESLWITGNKVPLTCWPTNTQSTFRTLSNLVSSVKFRCLRLSHLRDIPINLLAKCPSLRSLHLALSTFRRRDNPIPLNLRSLPSKRIQLEEIEVHGSVSDFVVQLPQLGIGLSSLQRFHVLVLHNWDVTAAKSLIEEMKHSLVSLEVILHMKESRGPGGGVAHSFPTFDGDPIDIGRCPRLVNFKLRISTGAYNSSSFLSDAFSILDSLTHPTQLQTIEIAFESSAQARKGFHVLDHDDPAWTVLAPSHLREKHPLLESVHVNLKVELSWYAPPPWLTGTLKQILVSVLIDKFGSAFSPVILHSQTTLFLEKHQPVTLGK</sequence>
<dbReference type="InterPro" id="IPR032675">
    <property type="entry name" value="LRR_dom_sf"/>
</dbReference>
<dbReference type="EMBL" id="KL142421">
    <property type="protein sequence ID" value="KDR66671.1"/>
    <property type="molecule type" value="Genomic_DNA"/>
</dbReference>
<dbReference type="AlphaFoldDB" id="A0A067S787"/>
<dbReference type="Gene3D" id="3.80.10.10">
    <property type="entry name" value="Ribonuclease Inhibitor"/>
    <property type="match status" value="1"/>
</dbReference>
<keyword evidence="2" id="KW-1185">Reference proteome</keyword>
<protein>
    <recommendedName>
        <fullName evidence="3">F-box domain-containing protein</fullName>
    </recommendedName>
</protein>
<dbReference type="SUPFAM" id="SSF52047">
    <property type="entry name" value="RNI-like"/>
    <property type="match status" value="1"/>
</dbReference>
<gene>
    <name evidence="1" type="ORF">GALMADRAFT_283774</name>
</gene>
<reference evidence="2" key="1">
    <citation type="journal article" date="2014" name="Proc. Natl. Acad. Sci. U.S.A.">
        <title>Extensive sampling of basidiomycete genomes demonstrates inadequacy of the white-rot/brown-rot paradigm for wood decay fungi.</title>
        <authorList>
            <person name="Riley R."/>
            <person name="Salamov A.A."/>
            <person name="Brown D.W."/>
            <person name="Nagy L.G."/>
            <person name="Floudas D."/>
            <person name="Held B.W."/>
            <person name="Levasseur A."/>
            <person name="Lombard V."/>
            <person name="Morin E."/>
            <person name="Otillar R."/>
            <person name="Lindquist E.A."/>
            <person name="Sun H."/>
            <person name="LaButti K.M."/>
            <person name="Schmutz J."/>
            <person name="Jabbour D."/>
            <person name="Luo H."/>
            <person name="Baker S.E."/>
            <person name="Pisabarro A.G."/>
            <person name="Walton J.D."/>
            <person name="Blanchette R.A."/>
            <person name="Henrissat B."/>
            <person name="Martin F."/>
            <person name="Cullen D."/>
            <person name="Hibbett D.S."/>
            <person name="Grigoriev I.V."/>
        </authorList>
    </citation>
    <scope>NUCLEOTIDE SEQUENCE [LARGE SCALE GENOMIC DNA]</scope>
    <source>
        <strain evidence="2">CBS 339.88</strain>
    </source>
</reference>
<dbReference type="Proteomes" id="UP000027222">
    <property type="component" value="Unassembled WGS sequence"/>
</dbReference>
<dbReference type="OrthoDB" id="2745898at2759"/>
<organism evidence="1 2">
    <name type="scientific">Galerina marginata (strain CBS 339.88)</name>
    <dbReference type="NCBI Taxonomy" id="685588"/>
    <lineage>
        <taxon>Eukaryota</taxon>
        <taxon>Fungi</taxon>
        <taxon>Dikarya</taxon>
        <taxon>Basidiomycota</taxon>
        <taxon>Agaricomycotina</taxon>
        <taxon>Agaricomycetes</taxon>
        <taxon>Agaricomycetidae</taxon>
        <taxon>Agaricales</taxon>
        <taxon>Agaricineae</taxon>
        <taxon>Strophariaceae</taxon>
        <taxon>Galerina</taxon>
    </lineage>
</organism>
<dbReference type="HOGENOM" id="CLU_614004_0_0_1"/>